<accession>A0A3B1D2I5</accession>
<sequence length="62" mass="7262">MPTIIDRRIRSIIKVVKKTGILQENGEYWDGKERRELDRAEEKDQKRDSTQKNPATPGDFFG</sequence>
<dbReference type="EMBL" id="UOGE01000079">
    <property type="protein sequence ID" value="VAX22937.1"/>
    <property type="molecule type" value="Genomic_DNA"/>
</dbReference>
<reference evidence="2" key="1">
    <citation type="submission" date="2018-06" db="EMBL/GenBank/DDBJ databases">
        <authorList>
            <person name="Zhirakovskaya E."/>
        </authorList>
    </citation>
    <scope>NUCLEOTIDE SEQUENCE</scope>
</reference>
<feature type="compositionally biased region" description="Basic and acidic residues" evidence="1">
    <location>
        <begin position="29"/>
        <end position="50"/>
    </location>
</feature>
<feature type="region of interest" description="Disordered" evidence="1">
    <location>
        <begin position="25"/>
        <end position="62"/>
    </location>
</feature>
<evidence type="ECO:0000313" key="2">
    <source>
        <dbReference type="EMBL" id="VAX22937.1"/>
    </source>
</evidence>
<organism evidence="2">
    <name type="scientific">hydrothermal vent metagenome</name>
    <dbReference type="NCBI Taxonomy" id="652676"/>
    <lineage>
        <taxon>unclassified sequences</taxon>
        <taxon>metagenomes</taxon>
        <taxon>ecological metagenomes</taxon>
    </lineage>
</organism>
<gene>
    <name evidence="2" type="ORF">MNBD_NITROSPINAE02-1938</name>
</gene>
<dbReference type="AlphaFoldDB" id="A0A3B1D2I5"/>
<evidence type="ECO:0000256" key="1">
    <source>
        <dbReference type="SAM" id="MobiDB-lite"/>
    </source>
</evidence>
<protein>
    <submittedName>
        <fullName evidence="2">Uncharacterized protein</fullName>
    </submittedName>
</protein>
<proteinExistence type="predicted"/>
<name>A0A3B1D2I5_9ZZZZ</name>